<comment type="similarity">
    <text evidence="2">Belongs to the TMEM86 family.</text>
</comment>
<name>A4CC31_9GAMM</name>
<dbReference type="OrthoDB" id="5592477at2"/>
<evidence type="ECO:0000256" key="5">
    <source>
        <dbReference type="ARBA" id="ARBA00023136"/>
    </source>
</evidence>
<dbReference type="EMBL" id="AAOH01000005">
    <property type="protein sequence ID" value="EAR27918.1"/>
    <property type="molecule type" value="Genomic_DNA"/>
</dbReference>
<evidence type="ECO:0000256" key="3">
    <source>
        <dbReference type="ARBA" id="ARBA00022692"/>
    </source>
</evidence>
<dbReference type="GO" id="GO:0016787">
    <property type="term" value="F:hydrolase activity"/>
    <property type="evidence" value="ECO:0007669"/>
    <property type="project" value="TreeGrafter"/>
</dbReference>
<accession>A4CC31</accession>
<dbReference type="AlphaFoldDB" id="A4CC31"/>
<evidence type="ECO:0000256" key="1">
    <source>
        <dbReference type="ARBA" id="ARBA00004141"/>
    </source>
</evidence>
<evidence type="ECO:0000256" key="2">
    <source>
        <dbReference type="ARBA" id="ARBA00007375"/>
    </source>
</evidence>
<evidence type="ECO:0000313" key="7">
    <source>
        <dbReference type="EMBL" id="EAR27918.1"/>
    </source>
</evidence>
<dbReference type="Pfam" id="PF07947">
    <property type="entry name" value="YhhN"/>
    <property type="match status" value="1"/>
</dbReference>
<dbReference type="HOGENOM" id="CLU_079086_0_2_6"/>
<protein>
    <recommendedName>
        <fullName evidence="9">Lysoplasmalogenase</fullName>
    </recommendedName>
</protein>
<evidence type="ECO:0000256" key="6">
    <source>
        <dbReference type="SAM" id="Phobius"/>
    </source>
</evidence>
<comment type="caution">
    <text evidence="7">The sequence shown here is derived from an EMBL/GenBank/DDBJ whole genome shotgun (WGS) entry which is preliminary data.</text>
</comment>
<proteinExistence type="inferred from homology"/>
<feature type="transmembrane region" description="Helical" evidence="6">
    <location>
        <begin position="101"/>
        <end position="119"/>
    </location>
</feature>
<evidence type="ECO:0008006" key="9">
    <source>
        <dbReference type="Google" id="ProtNLM"/>
    </source>
</evidence>
<feature type="transmembrane region" description="Helical" evidence="6">
    <location>
        <begin position="52"/>
        <end position="70"/>
    </location>
</feature>
<dbReference type="GO" id="GO:0016020">
    <property type="term" value="C:membrane"/>
    <property type="evidence" value="ECO:0007669"/>
    <property type="project" value="UniProtKB-SubCell"/>
</dbReference>
<feature type="transmembrane region" description="Helical" evidence="6">
    <location>
        <begin position="26"/>
        <end position="46"/>
    </location>
</feature>
<dbReference type="Proteomes" id="UP000006201">
    <property type="component" value="Unassembled WGS sequence"/>
</dbReference>
<feature type="transmembrane region" description="Helical" evidence="6">
    <location>
        <begin position="160"/>
        <end position="179"/>
    </location>
</feature>
<organism evidence="7 8">
    <name type="scientific">Pseudoalteromonas tunicata D2</name>
    <dbReference type="NCBI Taxonomy" id="87626"/>
    <lineage>
        <taxon>Bacteria</taxon>
        <taxon>Pseudomonadati</taxon>
        <taxon>Pseudomonadota</taxon>
        <taxon>Gammaproteobacteria</taxon>
        <taxon>Alteromonadales</taxon>
        <taxon>Pseudoalteromonadaceae</taxon>
        <taxon>Pseudoalteromonas</taxon>
    </lineage>
</organism>
<keyword evidence="5 6" id="KW-0472">Membrane</keyword>
<comment type="subcellular location">
    <subcellularLocation>
        <location evidence="1">Membrane</location>
        <topology evidence="1">Multi-pass membrane protein</topology>
    </subcellularLocation>
</comment>
<dbReference type="PANTHER" id="PTHR31885">
    <property type="entry name" value="GH04784P"/>
    <property type="match status" value="1"/>
</dbReference>
<evidence type="ECO:0000256" key="4">
    <source>
        <dbReference type="ARBA" id="ARBA00022989"/>
    </source>
</evidence>
<keyword evidence="8" id="KW-1185">Reference proteome</keyword>
<sequence>MILYFILTTILAVIHIWADHKSYWKLCYIFKPLTTLSIIALALSLYNSAQPLTLLVLVALGFSLLGDIFLMLKSDRFLAGLQSFFAAHLCYIAWFTTNTSLTLEFYFIIPLLIIGSVYMSQVWPKAGSLKWAVLAYGSVLQLMVIAASSFYFAFESTTAGRMALIGAVLFMFSDSVLGFSRFVKNWRYSHGVVLVSYYLAQTLLVLSLLPY</sequence>
<gene>
    <name evidence="7" type="ORF">PTD2_18890</name>
</gene>
<reference evidence="7 8" key="1">
    <citation type="submission" date="2006-02" db="EMBL/GenBank/DDBJ databases">
        <authorList>
            <person name="Moran M.A."/>
            <person name="Kjelleberg S."/>
            <person name="Egan S."/>
            <person name="Saunders N."/>
            <person name="Thomas T."/>
            <person name="Ferriera S."/>
            <person name="Johnson J."/>
            <person name="Kravitz S."/>
            <person name="Halpern A."/>
            <person name="Remington K."/>
            <person name="Beeson K."/>
            <person name="Tran B."/>
            <person name="Rogers Y.-H."/>
            <person name="Friedman R."/>
            <person name="Venter J.C."/>
        </authorList>
    </citation>
    <scope>NUCLEOTIDE SEQUENCE [LARGE SCALE GENOMIC DNA]</scope>
    <source>
        <strain evidence="7 8">D2</strain>
    </source>
</reference>
<dbReference type="PANTHER" id="PTHR31885:SF6">
    <property type="entry name" value="GH04784P"/>
    <property type="match status" value="1"/>
</dbReference>
<feature type="transmembrane region" description="Helical" evidence="6">
    <location>
        <begin position="77"/>
        <end position="95"/>
    </location>
</feature>
<evidence type="ECO:0000313" key="8">
    <source>
        <dbReference type="Proteomes" id="UP000006201"/>
    </source>
</evidence>
<keyword evidence="3 6" id="KW-0812">Transmembrane</keyword>
<dbReference type="InterPro" id="IPR012506">
    <property type="entry name" value="TMEM86B-like"/>
</dbReference>
<feature type="transmembrane region" description="Helical" evidence="6">
    <location>
        <begin position="191"/>
        <end position="209"/>
    </location>
</feature>
<feature type="transmembrane region" description="Helical" evidence="6">
    <location>
        <begin position="131"/>
        <end position="154"/>
    </location>
</feature>
<dbReference type="RefSeq" id="WP_009839750.1">
    <property type="nucleotide sequence ID" value="NZ_CH959301.1"/>
</dbReference>
<dbReference type="eggNOG" id="COG3714">
    <property type="taxonomic scope" value="Bacteria"/>
</dbReference>
<dbReference type="STRING" id="87626.PTD2_18890"/>
<keyword evidence="4 6" id="KW-1133">Transmembrane helix</keyword>